<dbReference type="PANTHER" id="PTHR11214">
    <property type="entry name" value="BETA-1,3-N-ACETYLGLUCOSAMINYLTRANSFERASE"/>
    <property type="match status" value="1"/>
</dbReference>
<evidence type="ECO:0000256" key="8">
    <source>
        <dbReference type="ARBA" id="ARBA00023034"/>
    </source>
</evidence>
<dbReference type="GO" id="GO:0016758">
    <property type="term" value="F:hexosyltransferase activity"/>
    <property type="evidence" value="ECO:0007669"/>
    <property type="project" value="InterPro"/>
</dbReference>
<evidence type="ECO:0000256" key="4">
    <source>
        <dbReference type="ARBA" id="ARBA00022679"/>
    </source>
</evidence>
<dbReference type="Pfam" id="PF01762">
    <property type="entry name" value="Galactosyl_T"/>
    <property type="match status" value="1"/>
</dbReference>
<evidence type="ECO:0000313" key="12">
    <source>
        <dbReference type="Proteomes" id="UP000521872"/>
    </source>
</evidence>
<evidence type="ECO:0000256" key="7">
    <source>
        <dbReference type="ARBA" id="ARBA00022989"/>
    </source>
</evidence>
<organism evidence="11 12">
    <name type="scientific">Agrocybe pediades</name>
    <dbReference type="NCBI Taxonomy" id="84607"/>
    <lineage>
        <taxon>Eukaryota</taxon>
        <taxon>Fungi</taxon>
        <taxon>Dikarya</taxon>
        <taxon>Basidiomycota</taxon>
        <taxon>Agaricomycotina</taxon>
        <taxon>Agaricomycetes</taxon>
        <taxon>Agaricomycetidae</taxon>
        <taxon>Agaricales</taxon>
        <taxon>Agaricineae</taxon>
        <taxon>Strophariaceae</taxon>
        <taxon>Agrocybe</taxon>
    </lineage>
</organism>
<dbReference type="GO" id="GO:0000139">
    <property type="term" value="C:Golgi membrane"/>
    <property type="evidence" value="ECO:0007669"/>
    <property type="project" value="UniProtKB-SubCell"/>
</dbReference>
<evidence type="ECO:0000256" key="6">
    <source>
        <dbReference type="ARBA" id="ARBA00022968"/>
    </source>
</evidence>
<keyword evidence="9" id="KW-0472">Membrane</keyword>
<keyword evidence="8 10" id="KW-0333">Golgi apparatus</keyword>
<comment type="similarity">
    <text evidence="2 10">Belongs to the glycosyltransferase 31 family.</text>
</comment>
<proteinExistence type="inferred from homology"/>
<keyword evidence="5" id="KW-0812">Transmembrane</keyword>
<evidence type="ECO:0000256" key="9">
    <source>
        <dbReference type="ARBA" id="ARBA00023136"/>
    </source>
</evidence>
<comment type="caution">
    <text evidence="11">The sequence shown here is derived from an EMBL/GenBank/DDBJ whole genome shotgun (WGS) entry which is preliminary data.</text>
</comment>
<dbReference type="EMBL" id="JAACJL010000018">
    <property type="protein sequence ID" value="KAF4618237.1"/>
    <property type="molecule type" value="Genomic_DNA"/>
</dbReference>
<evidence type="ECO:0000256" key="5">
    <source>
        <dbReference type="ARBA" id="ARBA00022692"/>
    </source>
</evidence>
<evidence type="ECO:0000313" key="11">
    <source>
        <dbReference type="EMBL" id="KAF4618237.1"/>
    </source>
</evidence>
<protein>
    <recommendedName>
        <fullName evidence="10">Hexosyltransferase</fullName>
        <ecNumber evidence="10">2.4.1.-</ecNumber>
    </recommendedName>
</protein>
<keyword evidence="6" id="KW-0735">Signal-anchor</keyword>
<name>A0A8H4VQD9_9AGAR</name>
<keyword evidence="12" id="KW-1185">Reference proteome</keyword>
<evidence type="ECO:0000256" key="10">
    <source>
        <dbReference type="RuleBase" id="RU363063"/>
    </source>
</evidence>
<dbReference type="PANTHER" id="PTHR11214:SF351">
    <property type="entry name" value="BETA-1,3-GALACTOSYLTRANSFERASE PVG3"/>
    <property type="match status" value="1"/>
</dbReference>
<sequence>MTSVPRPGYLDLPMPSSEPLVIRLGIMCRVDGWEKRSALREAMLSGVPDAYVKLEYKFFVGTASNTTTGKLRSKGESAAVVMQKVREESEKFGDMVVLEDVEDIPERISEKRFQALRWGASVPKEEYDYFMTMDSDSFCRLRTLAQRLSLVYSNLKPRQEPILVGNMGSHDVYWENTSPPDGTKDGKFVEDVWFTGPKFPYPVGIGYMLSSDLTATILTADPPVPHHINYPYDDVMIGSWMAALKSFHNASTVFETPKRRYMPKHQLHPKPYLPYVVEARLIDDKRGRHDFWHRGLLERSVSWDTACVHRIKPTEMRRLRGMREVSGEWEDMPRRL</sequence>
<evidence type="ECO:0000256" key="2">
    <source>
        <dbReference type="ARBA" id="ARBA00008661"/>
    </source>
</evidence>
<dbReference type="EC" id="2.4.1.-" evidence="10"/>
<dbReference type="AlphaFoldDB" id="A0A8H4VQD9"/>
<gene>
    <name evidence="11" type="ORF">D9613_011614</name>
</gene>
<keyword evidence="7" id="KW-1133">Transmembrane helix</keyword>
<evidence type="ECO:0000256" key="3">
    <source>
        <dbReference type="ARBA" id="ARBA00022676"/>
    </source>
</evidence>
<dbReference type="InterPro" id="IPR002659">
    <property type="entry name" value="Glyco_trans_31"/>
</dbReference>
<comment type="subcellular location">
    <subcellularLocation>
        <location evidence="1 10">Golgi apparatus membrane</location>
        <topology evidence="1 10">Single-pass type II membrane protein</topology>
    </subcellularLocation>
</comment>
<keyword evidence="3 10" id="KW-0328">Glycosyltransferase</keyword>
<dbReference type="Gene3D" id="3.90.550.50">
    <property type="match status" value="1"/>
</dbReference>
<accession>A0A8H4VQD9</accession>
<keyword evidence="4" id="KW-0808">Transferase</keyword>
<evidence type="ECO:0000256" key="1">
    <source>
        <dbReference type="ARBA" id="ARBA00004323"/>
    </source>
</evidence>
<reference evidence="11 12" key="1">
    <citation type="submission" date="2019-12" db="EMBL/GenBank/DDBJ databases">
        <authorList>
            <person name="Floudas D."/>
            <person name="Bentzer J."/>
            <person name="Ahren D."/>
            <person name="Johansson T."/>
            <person name="Persson P."/>
            <person name="Tunlid A."/>
        </authorList>
    </citation>
    <scope>NUCLEOTIDE SEQUENCE [LARGE SCALE GENOMIC DNA]</scope>
    <source>
        <strain evidence="11 12">CBS 102.39</strain>
    </source>
</reference>
<dbReference type="Proteomes" id="UP000521872">
    <property type="component" value="Unassembled WGS sequence"/>
</dbReference>